<gene>
    <name evidence="1" type="primary">A01g505010.1_BraROA</name>
    <name evidence="1" type="ORF">IGI04_002255</name>
</gene>
<accession>A0ABQ7NV53</accession>
<protein>
    <recommendedName>
        <fullName evidence="3">Ig-like domain-containing protein</fullName>
    </recommendedName>
</protein>
<sequence>MCCVADSSSVETHLQSSLSQSRTSRSSLSRSTHLEALPSISQASSVSHSLMYLQFRCLMGRRLSQALCLELFSEVFTSITLSKLRPSLTVPVPLQLAQTVPVPLQLSLLHSGSGSVISSSLSTAVPHFLRWQKRLGLLKKLGIFSNSMRKREEKEIE</sequence>
<name>A0ABQ7NV53_BRACM</name>
<dbReference type="EMBL" id="JADBGQ010000001">
    <property type="protein sequence ID" value="KAG5414688.1"/>
    <property type="molecule type" value="Genomic_DNA"/>
</dbReference>
<organism evidence="1 2">
    <name type="scientific">Brassica rapa subsp. trilocularis</name>
    <dbReference type="NCBI Taxonomy" id="1813537"/>
    <lineage>
        <taxon>Eukaryota</taxon>
        <taxon>Viridiplantae</taxon>
        <taxon>Streptophyta</taxon>
        <taxon>Embryophyta</taxon>
        <taxon>Tracheophyta</taxon>
        <taxon>Spermatophyta</taxon>
        <taxon>Magnoliopsida</taxon>
        <taxon>eudicotyledons</taxon>
        <taxon>Gunneridae</taxon>
        <taxon>Pentapetalae</taxon>
        <taxon>rosids</taxon>
        <taxon>malvids</taxon>
        <taxon>Brassicales</taxon>
        <taxon>Brassicaceae</taxon>
        <taxon>Brassiceae</taxon>
        <taxon>Brassica</taxon>
    </lineage>
</organism>
<keyword evidence="2" id="KW-1185">Reference proteome</keyword>
<comment type="caution">
    <text evidence="1">The sequence shown here is derived from an EMBL/GenBank/DDBJ whole genome shotgun (WGS) entry which is preliminary data.</text>
</comment>
<evidence type="ECO:0008006" key="3">
    <source>
        <dbReference type="Google" id="ProtNLM"/>
    </source>
</evidence>
<evidence type="ECO:0000313" key="1">
    <source>
        <dbReference type="EMBL" id="KAG5414688.1"/>
    </source>
</evidence>
<dbReference type="Proteomes" id="UP000823674">
    <property type="component" value="Chromosome A01"/>
</dbReference>
<proteinExistence type="predicted"/>
<reference evidence="1 2" key="1">
    <citation type="submission" date="2021-03" db="EMBL/GenBank/DDBJ databases">
        <authorList>
            <person name="King G.J."/>
            <person name="Bancroft I."/>
            <person name="Baten A."/>
            <person name="Bloomfield J."/>
            <person name="Borpatragohain P."/>
            <person name="He Z."/>
            <person name="Irish N."/>
            <person name="Irwin J."/>
            <person name="Liu K."/>
            <person name="Mauleon R.P."/>
            <person name="Moore J."/>
            <person name="Morris R."/>
            <person name="Ostergaard L."/>
            <person name="Wang B."/>
            <person name="Wells R."/>
        </authorList>
    </citation>
    <scope>NUCLEOTIDE SEQUENCE [LARGE SCALE GENOMIC DNA]</scope>
    <source>
        <strain evidence="1">R-o-18</strain>
        <tissue evidence="1">Leaf</tissue>
    </source>
</reference>
<evidence type="ECO:0000313" key="2">
    <source>
        <dbReference type="Proteomes" id="UP000823674"/>
    </source>
</evidence>